<evidence type="ECO:0000256" key="8">
    <source>
        <dbReference type="ARBA" id="ARBA00022792"/>
    </source>
</evidence>
<accession>A0A9Q0I5D4</accession>
<evidence type="ECO:0000256" key="13">
    <source>
        <dbReference type="ARBA" id="ARBA00023136"/>
    </source>
</evidence>
<evidence type="ECO:0000256" key="7">
    <source>
        <dbReference type="ARBA" id="ARBA00022692"/>
    </source>
</evidence>
<reference evidence="19" key="1">
    <citation type="submission" date="2022-07" db="EMBL/GenBank/DDBJ databases">
        <title>Chromosome-level genome of Muraenolepis orangiensis.</title>
        <authorList>
            <person name="Kim J."/>
        </authorList>
    </citation>
    <scope>NUCLEOTIDE SEQUENCE</scope>
    <source>
        <strain evidence="19">KU_S4_2022</strain>
        <tissue evidence="19">Muscle</tissue>
    </source>
</reference>
<dbReference type="InterPro" id="IPR019329">
    <property type="entry name" value="NADH_UbQ_OxRdtase_ESSS_su"/>
</dbReference>
<evidence type="ECO:0000256" key="17">
    <source>
        <dbReference type="SAM" id="MobiDB-lite"/>
    </source>
</evidence>
<dbReference type="PANTHER" id="PTHR13327:SF0">
    <property type="entry name" value="NADH DEHYDROGENASE [UBIQUINONE] 1 BETA SUBCOMPLEX SUBUNIT 11, MITOCHONDRIAL"/>
    <property type="match status" value="1"/>
</dbReference>
<dbReference type="OrthoDB" id="5917019at2759"/>
<dbReference type="AlphaFoldDB" id="A0A9Q0I5D4"/>
<evidence type="ECO:0000256" key="9">
    <source>
        <dbReference type="ARBA" id="ARBA00022946"/>
    </source>
</evidence>
<evidence type="ECO:0000256" key="6">
    <source>
        <dbReference type="ARBA" id="ARBA00022660"/>
    </source>
</evidence>
<dbReference type="EMBL" id="JANIIK010000117">
    <property type="protein sequence ID" value="KAJ3586539.1"/>
    <property type="molecule type" value="Genomic_DNA"/>
</dbReference>
<evidence type="ECO:0000256" key="10">
    <source>
        <dbReference type="ARBA" id="ARBA00022982"/>
    </source>
</evidence>
<comment type="caution">
    <text evidence="19">The sequence shown here is derived from an EMBL/GenBank/DDBJ whole genome shotgun (WGS) entry which is preliminary data.</text>
</comment>
<protein>
    <recommendedName>
        <fullName evidence="4">NADH dehydrogenase [ubiquinone] 1 beta subcomplex subunit 11, mitochondrial</fullName>
    </recommendedName>
    <alternativeName>
        <fullName evidence="15">Complex I-ESSS</fullName>
    </alternativeName>
    <alternativeName>
        <fullName evidence="14">NADH-ubiquinone oxidoreductase ESSS subunit</fullName>
    </alternativeName>
</protein>
<comment type="function">
    <text evidence="1">Accessory subunit of the mitochondrial membrane respiratory chain NADH dehydrogenase (Complex I), that is believed not to be involved in catalysis. Complex I functions in the transfer of electrons from NADH to the respiratory chain. The immediate electron acceptor for the enzyme is believed to be ubiquinone.</text>
</comment>
<evidence type="ECO:0000256" key="4">
    <source>
        <dbReference type="ARBA" id="ARBA00018632"/>
    </source>
</evidence>
<keyword evidence="20" id="KW-1185">Reference proteome</keyword>
<comment type="subunit">
    <text evidence="16">Complex I is composed of 45 different subunits. Interacts with BCAP31.</text>
</comment>
<feature type="compositionally biased region" description="Basic and acidic residues" evidence="17">
    <location>
        <begin position="45"/>
        <end position="57"/>
    </location>
</feature>
<keyword evidence="12" id="KW-0496">Mitochondrion</keyword>
<evidence type="ECO:0000256" key="11">
    <source>
        <dbReference type="ARBA" id="ARBA00022989"/>
    </source>
</evidence>
<keyword evidence="11 18" id="KW-1133">Transmembrane helix</keyword>
<evidence type="ECO:0000256" key="3">
    <source>
        <dbReference type="ARBA" id="ARBA00008915"/>
    </source>
</evidence>
<sequence>MLSRLTRLGPTLPRILANSGLRFVSQSPPSASAGSATLSELQPPHAKDSDGHGEVNHYLKNPDYHGFSADPEVDQWNMRLAFFFGISMTLVVGGTFVNYLPDHGMREWARREAERLIKLREAKGLTLIEEDYYDPSKIVLPAAVEE</sequence>
<evidence type="ECO:0000256" key="1">
    <source>
        <dbReference type="ARBA" id="ARBA00003195"/>
    </source>
</evidence>
<feature type="region of interest" description="Disordered" evidence="17">
    <location>
        <begin position="27"/>
        <end position="57"/>
    </location>
</feature>
<keyword evidence="7 18" id="KW-0812">Transmembrane</keyword>
<evidence type="ECO:0000256" key="2">
    <source>
        <dbReference type="ARBA" id="ARBA00004434"/>
    </source>
</evidence>
<evidence type="ECO:0000256" key="18">
    <source>
        <dbReference type="SAM" id="Phobius"/>
    </source>
</evidence>
<evidence type="ECO:0000256" key="14">
    <source>
        <dbReference type="ARBA" id="ARBA00030753"/>
    </source>
</evidence>
<name>A0A9Q0I5D4_9TELE</name>
<dbReference type="GO" id="GO:0005743">
    <property type="term" value="C:mitochondrial inner membrane"/>
    <property type="evidence" value="ECO:0007669"/>
    <property type="project" value="UniProtKB-SubCell"/>
</dbReference>
<keyword evidence="6" id="KW-0679">Respiratory chain</keyword>
<evidence type="ECO:0000256" key="16">
    <source>
        <dbReference type="ARBA" id="ARBA00046528"/>
    </source>
</evidence>
<dbReference type="PANTHER" id="PTHR13327">
    <property type="entry name" value="NADH-UBIQUINONE OXIDOREDUCTASE ESSS SUBUNIT, MITOCHONDRIAL PRECURSOR"/>
    <property type="match status" value="1"/>
</dbReference>
<gene>
    <name evidence="19" type="ORF">NHX12_012936</name>
</gene>
<organism evidence="19 20">
    <name type="scientific">Muraenolepis orangiensis</name>
    <name type="common">Patagonian moray cod</name>
    <dbReference type="NCBI Taxonomy" id="630683"/>
    <lineage>
        <taxon>Eukaryota</taxon>
        <taxon>Metazoa</taxon>
        <taxon>Chordata</taxon>
        <taxon>Craniata</taxon>
        <taxon>Vertebrata</taxon>
        <taxon>Euteleostomi</taxon>
        <taxon>Actinopterygii</taxon>
        <taxon>Neopterygii</taxon>
        <taxon>Teleostei</taxon>
        <taxon>Neoteleostei</taxon>
        <taxon>Acanthomorphata</taxon>
        <taxon>Zeiogadaria</taxon>
        <taxon>Gadariae</taxon>
        <taxon>Gadiformes</taxon>
        <taxon>Muraenolepidoidei</taxon>
        <taxon>Muraenolepididae</taxon>
        <taxon>Muraenolepis</taxon>
    </lineage>
</organism>
<comment type="similarity">
    <text evidence="3">Belongs to the complex I NDUFB11 subunit family.</text>
</comment>
<keyword evidence="10" id="KW-0249">Electron transport</keyword>
<evidence type="ECO:0000256" key="15">
    <source>
        <dbReference type="ARBA" id="ARBA00031387"/>
    </source>
</evidence>
<feature type="compositionally biased region" description="Low complexity" evidence="17">
    <location>
        <begin position="27"/>
        <end position="39"/>
    </location>
</feature>
<feature type="transmembrane region" description="Helical" evidence="18">
    <location>
        <begin position="80"/>
        <end position="101"/>
    </location>
</feature>
<proteinExistence type="inferred from homology"/>
<comment type="subcellular location">
    <subcellularLocation>
        <location evidence="2">Mitochondrion inner membrane</location>
        <topology evidence="2">Single-pass membrane protein</topology>
    </subcellularLocation>
</comment>
<evidence type="ECO:0000256" key="5">
    <source>
        <dbReference type="ARBA" id="ARBA00022448"/>
    </source>
</evidence>
<keyword evidence="13 18" id="KW-0472">Membrane</keyword>
<keyword evidence="8" id="KW-0999">Mitochondrion inner membrane</keyword>
<evidence type="ECO:0000313" key="20">
    <source>
        <dbReference type="Proteomes" id="UP001148018"/>
    </source>
</evidence>
<dbReference type="Pfam" id="PF10183">
    <property type="entry name" value="ESSS"/>
    <property type="match status" value="1"/>
</dbReference>
<evidence type="ECO:0000313" key="19">
    <source>
        <dbReference type="EMBL" id="KAJ3586539.1"/>
    </source>
</evidence>
<evidence type="ECO:0000256" key="12">
    <source>
        <dbReference type="ARBA" id="ARBA00023128"/>
    </source>
</evidence>
<keyword evidence="9" id="KW-0809">Transit peptide</keyword>
<keyword evidence="5" id="KW-0813">Transport</keyword>
<dbReference type="Proteomes" id="UP001148018">
    <property type="component" value="Unassembled WGS sequence"/>
</dbReference>